<evidence type="ECO:0000313" key="3">
    <source>
        <dbReference type="Proteomes" id="UP000007875"/>
    </source>
</evidence>
<dbReference type="HOGENOM" id="CLU_2009019_0_0_1"/>
<dbReference type="InParanoid" id="H2ZLM7"/>
<reference evidence="3" key="1">
    <citation type="submission" date="2003-08" db="EMBL/GenBank/DDBJ databases">
        <authorList>
            <person name="Birren B."/>
            <person name="Nusbaum C."/>
            <person name="Abebe A."/>
            <person name="Abouelleil A."/>
            <person name="Adekoya E."/>
            <person name="Ait-zahra M."/>
            <person name="Allen N."/>
            <person name="Allen T."/>
            <person name="An P."/>
            <person name="Anderson M."/>
            <person name="Anderson S."/>
            <person name="Arachchi H."/>
            <person name="Armbruster J."/>
            <person name="Bachantsang P."/>
            <person name="Baldwin J."/>
            <person name="Barry A."/>
            <person name="Bayul T."/>
            <person name="Blitshsteyn B."/>
            <person name="Bloom T."/>
            <person name="Blye J."/>
            <person name="Boguslavskiy L."/>
            <person name="Borowsky M."/>
            <person name="Boukhgalter B."/>
            <person name="Brunache A."/>
            <person name="Butler J."/>
            <person name="Calixte N."/>
            <person name="Calvo S."/>
            <person name="Camarata J."/>
            <person name="Campo K."/>
            <person name="Chang J."/>
            <person name="Cheshatsang Y."/>
            <person name="Citroen M."/>
            <person name="Collymore A."/>
            <person name="Considine T."/>
            <person name="Cook A."/>
            <person name="Cooke P."/>
            <person name="Corum B."/>
            <person name="Cuomo C."/>
            <person name="David R."/>
            <person name="Dawoe T."/>
            <person name="Degray S."/>
            <person name="Dodge S."/>
            <person name="Dooley K."/>
            <person name="Dorje P."/>
            <person name="Dorjee K."/>
            <person name="Dorris L."/>
            <person name="Duffey N."/>
            <person name="Dupes A."/>
            <person name="Elkins T."/>
            <person name="Engels R."/>
            <person name="Erickson J."/>
            <person name="Farina A."/>
            <person name="Faro S."/>
            <person name="Ferreira P."/>
            <person name="Fischer H."/>
            <person name="Fitzgerald M."/>
            <person name="Foley K."/>
            <person name="Gage D."/>
            <person name="Galagan J."/>
            <person name="Gearin G."/>
            <person name="Gnerre S."/>
            <person name="Gnirke A."/>
            <person name="Goyette A."/>
            <person name="Graham J."/>
            <person name="Grandbois E."/>
            <person name="Gyaltsen K."/>
            <person name="Hafez N."/>
            <person name="Hagopian D."/>
            <person name="Hagos B."/>
            <person name="Hall J."/>
            <person name="Hatcher B."/>
            <person name="Heller A."/>
            <person name="Higgins H."/>
            <person name="Honan T."/>
            <person name="Horn A."/>
            <person name="Houde N."/>
            <person name="Hughes L."/>
            <person name="Hulme W."/>
            <person name="Husby E."/>
            <person name="Iliev I."/>
            <person name="Jaffe D."/>
            <person name="Jones C."/>
            <person name="Kamal M."/>
            <person name="Kamat A."/>
            <person name="Kamvysselis M."/>
            <person name="Karlsson E."/>
            <person name="Kells C."/>
            <person name="Kieu A."/>
            <person name="Kisner P."/>
            <person name="Kodira C."/>
            <person name="Kulbokas E."/>
            <person name="Labutti K."/>
            <person name="Lama D."/>
            <person name="Landers T."/>
            <person name="Leger J."/>
            <person name="Levine S."/>
            <person name="Lewis D."/>
            <person name="Lewis T."/>
            <person name="Lindblad-toh K."/>
            <person name="Liu X."/>
            <person name="Lokyitsang T."/>
            <person name="Lokyitsang Y."/>
            <person name="Lucien O."/>
            <person name="Lui A."/>
            <person name="Ma L.J."/>
            <person name="Mabbitt R."/>
            <person name="Macdonald J."/>
            <person name="Maclean C."/>
            <person name="Major J."/>
            <person name="Manning J."/>
            <person name="Marabella R."/>
            <person name="Maru K."/>
            <person name="Matthews C."/>
            <person name="Mauceli E."/>
            <person name="Mccarthy M."/>
            <person name="Mcdonough S."/>
            <person name="Mcghee T."/>
            <person name="Meldrim J."/>
            <person name="Meneus L."/>
            <person name="Mesirov J."/>
            <person name="Mihalev A."/>
            <person name="Mihova T."/>
            <person name="Mikkelsen T."/>
            <person name="Mlenga V."/>
            <person name="Moru K."/>
            <person name="Mozes J."/>
            <person name="Mulrain L."/>
            <person name="Munson G."/>
            <person name="Naylor J."/>
            <person name="Newes C."/>
            <person name="Nguyen C."/>
            <person name="Nguyen N."/>
            <person name="Nguyen T."/>
            <person name="Nicol R."/>
            <person name="Nielsen C."/>
            <person name="Nizzari M."/>
            <person name="Norbu C."/>
            <person name="Norbu N."/>
            <person name="O'donnell P."/>
            <person name="Okoawo O."/>
            <person name="O'leary S."/>
            <person name="Omotosho B."/>
            <person name="O'neill K."/>
            <person name="Osman S."/>
            <person name="Parker S."/>
            <person name="Perrin D."/>
            <person name="Phunkhang P."/>
            <person name="Piqani B."/>
            <person name="Purcell S."/>
            <person name="Rachupka T."/>
            <person name="Ramasamy U."/>
            <person name="Rameau R."/>
            <person name="Ray V."/>
            <person name="Raymond C."/>
            <person name="Retta R."/>
            <person name="Richardson S."/>
            <person name="Rise C."/>
            <person name="Rodriguez J."/>
            <person name="Rogers J."/>
            <person name="Rogov P."/>
            <person name="Rutman M."/>
            <person name="Schupbach R."/>
            <person name="Seaman C."/>
            <person name="Settipalli S."/>
            <person name="Sharpe T."/>
            <person name="Sheridan J."/>
            <person name="Sherpa N."/>
            <person name="Shi J."/>
            <person name="Smirnov S."/>
            <person name="Smith C."/>
            <person name="Sougnez C."/>
            <person name="Spencer B."/>
            <person name="Stalker J."/>
            <person name="Stange-thomann N."/>
            <person name="Stavropoulos S."/>
            <person name="Stetson K."/>
            <person name="Stone C."/>
            <person name="Stone S."/>
            <person name="Stubbs M."/>
            <person name="Talamas J."/>
            <person name="Tchuinga P."/>
            <person name="Tenzing P."/>
            <person name="Tesfaye S."/>
            <person name="Theodore J."/>
            <person name="Thoulutsang Y."/>
            <person name="Topham K."/>
            <person name="Towey S."/>
            <person name="Tsamla T."/>
            <person name="Tsomo N."/>
            <person name="Vallee D."/>
            <person name="Vassiliev H."/>
            <person name="Venkataraman V."/>
            <person name="Vinson J."/>
            <person name="Vo A."/>
            <person name="Wade C."/>
            <person name="Wang S."/>
            <person name="Wangchuk T."/>
            <person name="Wangdi T."/>
            <person name="Whittaker C."/>
            <person name="Wilkinson J."/>
            <person name="Wu Y."/>
            <person name="Wyman D."/>
            <person name="Yadav S."/>
            <person name="Yang S."/>
            <person name="Yang X."/>
            <person name="Yeager S."/>
            <person name="Yee E."/>
            <person name="Young G."/>
            <person name="Zainoun J."/>
            <person name="Zembeck L."/>
            <person name="Zimmer A."/>
            <person name="Zody M."/>
            <person name="Lander E."/>
        </authorList>
    </citation>
    <scope>NUCLEOTIDE SEQUENCE [LARGE SCALE GENOMIC DNA]</scope>
</reference>
<accession>H2ZLM7</accession>
<name>H2ZLM7_CIOSA</name>
<feature type="region of interest" description="Disordered" evidence="1">
    <location>
        <begin position="21"/>
        <end position="124"/>
    </location>
</feature>
<evidence type="ECO:0000256" key="1">
    <source>
        <dbReference type="SAM" id="MobiDB-lite"/>
    </source>
</evidence>
<feature type="compositionally biased region" description="Polar residues" evidence="1">
    <location>
        <begin position="21"/>
        <end position="41"/>
    </location>
</feature>
<evidence type="ECO:0000313" key="2">
    <source>
        <dbReference type="Ensembl" id="ENSCSAVP00000018493.1"/>
    </source>
</evidence>
<dbReference type="Ensembl" id="ENSCSAVT00000018693.1">
    <property type="protein sequence ID" value="ENSCSAVP00000018493.1"/>
    <property type="gene ID" value="ENSCSAVG00000010855.1"/>
</dbReference>
<organism evidence="2 3">
    <name type="scientific">Ciona savignyi</name>
    <name type="common">Pacific transparent sea squirt</name>
    <dbReference type="NCBI Taxonomy" id="51511"/>
    <lineage>
        <taxon>Eukaryota</taxon>
        <taxon>Metazoa</taxon>
        <taxon>Chordata</taxon>
        <taxon>Tunicata</taxon>
        <taxon>Ascidiacea</taxon>
        <taxon>Phlebobranchia</taxon>
        <taxon>Cionidae</taxon>
        <taxon>Ciona</taxon>
    </lineage>
</organism>
<proteinExistence type="predicted"/>
<dbReference type="AlphaFoldDB" id="H2ZLM7"/>
<dbReference type="GeneTree" id="ENSGT00660000097373"/>
<dbReference type="Proteomes" id="UP000007875">
    <property type="component" value="Unassembled WGS sequence"/>
</dbReference>
<feature type="compositionally biased region" description="Polar residues" evidence="1">
    <location>
        <begin position="57"/>
        <end position="67"/>
    </location>
</feature>
<keyword evidence="3" id="KW-1185">Reference proteome</keyword>
<sequence>QNSQLSSKAKKDTFSLENSFYSRYGTTNSNRTIQNPSAQPKNHNEPKKFSVKPPYPNSVTSSSPFQNSDDEFDFDFPSSHSTKWTGSKPQATRSNPFTYSDSTLGGDGAQNNAQRNYPGSSFNF</sequence>
<reference evidence="2" key="2">
    <citation type="submission" date="2025-08" db="UniProtKB">
        <authorList>
            <consortium name="Ensembl"/>
        </authorList>
    </citation>
    <scope>IDENTIFICATION</scope>
</reference>
<feature type="compositionally biased region" description="Polar residues" evidence="1">
    <location>
        <begin position="82"/>
        <end position="124"/>
    </location>
</feature>
<reference evidence="2" key="3">
    <citation type="submission" date="2025-09" db="UniProtKB">
        <authorList>
            <consortium name="Ensembl"/>
        </authorList>
    </citation>
    <scope>IDENTIFICATION</scope>
</reference>
<protein>
    <submittedName>
        <fullName evidence="2">Uncharacterized protein</fullName>
    </submittedName>
</protein>